<gene>
    <name evidence="1" type="ORF">H1P_6420002</name>
</gene>
<evidence type="ECO:0000313" key="1">
    <source>
        <dbReference type="EMBL" id="VEP17782.1"/>
    </source>
</evidence>
<dbReference type="Proteomes" id="UP000320055">
    <property type="component" value="Unassembled WGS sequence"/>
</dbReference>
<dbReference type="RefSeq" id="WP_144876201.1">
    <property type="nucleotide sequence ID" value="NZ_LR214374.1"/>
</dbReference>
<sequence length="213" mass="22441">MPKLFSKKIVTTAVLSLLFNSLMSERAWGVIYDLNVSLSEGSTTGTIIGIIETNPGNNADGLGDYASGDFTFGDYEIELKIGENTFIQNNSNSTLLIEDLEVGDLTASSTELLIDLTDPGSPQDLFDIASLSGEGDFGLISYLSGGSVISESAMTVGSSPNISFVMDTSAIDFSLGTARVSAAVPFEFTPGAGLLIIGGLWVLSRCWRSQVGK</sequence>
<protein>
    <submittedName>
        <fullName evidence="1">Uncharacterized protein</fullName>
    </submittedName>
</protein>
<organism evidence="1 2">
    <name type="scientific">Hyella patelloides LEGE 07179</name>
    <dbReference type="NCBI Taxonomy" id="945734"/>
    <lineage>
        <taxon>Bacteria</taxon>
        <taxon>Bacillati</taxon>
        <taxon>Cyanobacteriota</taxon>
        <taxon>Cyanophyceae</taxon>
        <taxon>Pleurocapsales</taxon>
        <taxon>Hyellaceae</taxon>
        <taxon>Hyella</taxon>
    </lineage>
</organism>
<reference evidence="1 2" key="1">
    <citation type="submission" date="2019-01" db="EMBL/GenBank/DDBJ databases">
        <authorList>
            <person name="Brito A."/>
        </authorList>
    </citation>
    <scope>NUCLEOTIDE SEQUENCE [LARGE SCALE GENOMIC DNA]</scope>
    <source>
        <strain evidence="1">1</strain>
    </source>
</reference>
<dbReference type="EMBL" id="CAACVJ010000604">
    <property type="protein sequence ID" value="VEP17782.1"/>
    <property type="molecule type" value="Genomic_DNA"/>
</dbReference>
<dbReference type="AlphaFoldDB" id="A0A563W259"/>
<accession>A0A563W259</accession>
<keyword evidence="2" id="KW-1185">Reference proteome</keyword>
<evidence type="ECO:0000313" key="2">
    <source>
        <dbReference type="Proteomes" id="UP000320055"/>
    </source>
</evidence>
<name>A0A563W259_9CYAN</name>
<proteinExistence type="predicted"/>